<keyword evidence="1" id="KW-1133">Transmembrane helix</keyword>
<keyword evidence="1" id="KW-0812">Transmembrane</keyword>
<accession>A0ABV0Q989</accession>
<keyword evidence="1" id="KW-0472">Membrane</keyword>
<name>A0ABV0Q989_9TELE</name>
<dbReference type="Proteomes" id="UP001434883">
    <property type="component" value="Unassembled WGS sequence"/>
</dbReference>
<gene>
    <name evidence="3" type="ORF">XENOCAPTIV_010791</name>
</gene>
<reference evidence="3 4" key="1">
    <citation type="submission" date="2021-06" db="EMBL/GenBank/DDBJ databases">
        <authorList>
            <person name="Palmer J.M."/>
        </authorList>
    </citation>
    <scope>NUCLEOTIDE SEQUENCE [LARGE SCALE GENOMIC DNA]</scope>
    <source>
        <strain evidence="3 4">XC_2019</strain>
        <tissue evidence="3">Muscle</tissue>
    </source>
</reference>
<sequence>KCEEIIVLHLGYLNYTQYQVAVSFKGLENVSFEIKVAFVVGVNHFIICVLSLLLMVLLVTRYIMQCFPPSLEFISALSGKHTIQPSLKWKSGSGLSLWF</sequence>
<feature type="domain" description="TMEM181 GOLD" evidence="2">
    <location>
        <begin position="1"/>
        <end position="38"/>
    </location>
</feature>
<evidence type="ECO:0000313" key="3">
    <source>
        <dbReference type="EMBL" id="MEQ2192376.1"/>
    </source>
</evidence>
<organism evidence="3 4">
    <name type="scientific">Xenoophorus captivus</name>
    <dbReference type="NCBI Taxonomy" id="1517983"/>
    <lineage>
        <taxon>Eukaryota</taxon>
        <taxon>Metazoa</taxon>
        <taxon>Chordata</taxon>
        <taxon>Craniata</taxon>
        <taxon>Vertebrata</taxon>
        <taxon>Euteleostomi</taxon>
        <taxon>Actinopterygii</taxon>
        <taxon>Neopterygii</taxon>
        <taxon>Teleostei</taxon>
        <taxon>Neoteleostei</taxon>
        <taxon>Acanthomorphata</taxon>
        <taxon>Ovalentaria</taxon>
        <taxon>Atherinomorphae</taxon>
        <taxon>Cyprinodontiformes</taxon>
        <taxon>Goodeidae</taxon>
        <taxon>Xenoophorus</taxon>
    </lineage>
</organism>
<feature type="transmembrane region" description="Helical" evidence="1">
    <location>
        <begin position="36"/>
        <end position="59"/>
    </location>
</feature>
<evidence type="ECO:0000259" key="2">
    <source>
        <dbReference type="Pfam" id="PF21885"/>
    </source>
</evidence>
<dbReference type="EMBL" id="JAHRIN010002336">
    <property type="protein sequence ID" value="MEQ2192376.1"/>
    <property type="molecule type" value="Genomic_DNA"/>
</dbReference>
<protein>
    <recommendedName>
        <fullName evidence="2">TMEM181 GOLD domain-containing protein</fullName>
    </recommendedName>
</protein>
<evidence type="ECO:0000256" key="1">
    <source>
        <dbReference type="SAM" id="Phobius"/>
    </source>
</evidence>
<feature type="non-terminal residue" evidence="3">
    <location>
        <position position="1"/>
    </location>
</feature>
<dbReference type="InterPro" id="IPR054077">
    <property type="entry name" value="TMEM181_GOLD"/>
</dbReference>
<evidence type="ECO:0000313" key="4">
    <source>
        <dbReference type="Proteomes" id="UP001434883"/>
    </source>
</evidence>
<keyword evidence="4" id="KW-1185">Reference proteome</keyword>
<proteinExistence type="predicted"/>
<comment type="caution">
    <text evidence="3">The sequence shown here is derived from an EMBL/GenBank/DDBJ whole genome shotgun (WGS) entry which is preliminary data.</text>
</comment>
<dbReference type="Pfam" id="PF21885">
    <property type="entry name" value="TMEM181_GOLD"/>
    <property type="match status" value="1"/>
</dbReference>